<dbReference type="PANTHER" id="PTHR10954:SF23">
    <property type="entry name" value="RIBONUCLEASE"/>
    <property type="match status" value="1"/>
</dbReference>
<dbReference type="Gene3D" id="3.30.420.10">
    <property type="entry name" value="Ribonuclease H-like superfamily/Ribonuclease H"/>
    <property type="match status" value="2"/>
</dbReference>
<accession>A0AAW6TVI7</accession>
<dbReference type="EMBL" id="JASCXX010000013">
    <property type="protein sequence ID" value="MDI6449751.1"/>
    <property type="molecule type" value="Genomic_DNA"/>
</dbReference>
<comment type="function">
    <text evidence="1">Endonuclease that specifically degrades the RNA of RNA-DNA hybrids.</text>
</comment>
<dbReference type="AlphaFoldDB" id="A0AAW6TVI7"/>
<dbReference type="GO" id="GO:0043137">
    <property type="term" value="P:DNA replication, removal of RNA primer"/>
    <property type="evidence" value="ECO:0007669"/>
    <property type="project" value="TreeGrafter"/>
</dbReference>
<keyword evidence="5" id="KW-0963">Cytoplasm</keyword>
<organism evidence="6 7">
    <name type="scientific">Anaerobaca lacustris</name>
    <dbReference type="NCBI Taxonomy" id="3044600"/>
    <lineage>
        <taxon>Bacteria</taxon>
        <taxon>Pseudomonadati</taxon>
        <taxon>Planctomycetota</taxon>
        <taxon>Phycisphaerae</taxon>
        <taxon>Sedimentisphaerales</taxon>
        <taxon>Anaerobacaceae</taxon>
        <taxon>Anaerobaca</taxon>
    </lineage>
</organism>
<evidence type="ECO:0000256" key="1">
    <source>
        <dbReference type="ARBA" id="ARBA00004065"/>
    </source>
</evidence>
<dbReference type="GO" id="GO:0005737">
    <property type="term" value="C:cytoplasm"/>
    <property type="evidence" value="ECO:0007669"/>
    <property type="project" value="UniProtKB-SubCell"/>
</dbReference>
<protein>
    <recommendedName>
        <fullName evidence="4">Ribonuclease HIII</fullName>
    </recommendedName>
</protein>
<gene>
    <name evidence="6" type="ORF">QJ522_11900</name>
</gene>
<dbReference type="RefSeq" id="WP_349245160.1">
    <property type="nucleotide sequence ID" value="NZ_JASCXX010000013.1"/>
</dbReference>
<proteinExistence type="inferred from homology"/>
<dbReference type="GO" id="GO:0032299">
    <property type="term" value="C:ribonuclease H2 complex"/>
    <property type="evidence" value="ECO:0007669"/>
    <property type="project" value="TreeGrafter"/>
</dbReference>
<comment type="similarity">
    <text evidence="3">Belongs to the RNase HII family. RnhC subfamily.</text>
</comment>
<dbReference type="PANTHER" id="PTHR10954">
    <property type="entry name" value="RIBONUCLEASE H2 SUBUNIT A"/>
    <property type="match status" value="1"/>
</dbReference>
<dbReference type="GO" id="GO:0003723">
    <property type="term" value="F:RNA binding"/>
    <property type="evidence" value="ECO:0007669"/>
    <property type="project" value="InterPro"/>
</dbReference>
<reference evidence="6" key="1">
    <citation type="submission" date="2023-05" db="EMBL/GenBank/DDBJ databases">
        <title>Anaerotaeda fermentans gen. nov., sp. nov., a novel anaerobic planctomycete of the new family within the order Sedimentisphaerales isolated from Taman Peninsula, Russia.</title>
        <authorList>
            <person name="Khomyakova M.A."/>
            <person name="Merkel A.Y."/>
            <person name="Slobodkin A.I."/>
        </authorList>
    </citation>
    <scope>NUCLEOTIDE SEQUENCE</scope>
    <source>
        <strain evidence="6">M17dextr</strain>
    </source>
</reference>
<dbReference type="InterPro" id="IPR001352">
    <property type="entry name" value="RNase_HII/HIII"/>
</dbReference>
<evidence type="ECO:0000313" key="6">
    <source>
        <dbReference type="EMBL" id="MDI6449751.1"/>
    </source>
</evidence>
<evidence type="ECO:0000256" key="5">
    <source>
        <dbReference type="ARBA" id="ARBA00022490"/>
    </source>
</evidence>
<sequence length="329" mass="36977">MAIGNGEGRRMTILAGIDEAGFGPLLGPLVVSSCAFAVAPEHVEADLWQVLKKSVGKTRKHLRGRLLIADSKKAYKRDEGLGHLERTILAAMRCLGQTPGTLGGFLKLVCPECHRRVLDCPWYQGAEGRALPCDGADLRIASGVFAGDMANARAALTDVSAYCLDAGHYNMLVERMKNKSQVLFVTTTRLLQGLMDRFADQDIHILVDRQGGRIHYREHLLRSFGQMELRIVEETERTSAYVLRGRSRAVHLRFEVGADDRHLPVALASMVSKYVRELLMECMNGYFGQMHPDLRPTAGYWTDGLRFLEDLRRCVPELHIDRRQFVRCR</sequence>
<dbReference type="GO" id="GO:0006298">
    <property type="term" value="P:mismatch repair"/>
    <property type="evidence" value="ECO:0007669"/>
    <property type="project" value="TreeGrafter"/>
</dbReference>
<evidence type="ECO:0000313" key="7">
    <source>
        <dbReference type="Proteomes" id="UP001431776"/>
    </source>
</evidence>
<evidence type="ECO:0000256" key="4">
    <source>
        <dbReference type="ARBA" id="ARBA00021407"/>
    </source>
</evidence>
<evidence type="ECO:0000256" key="2">
    <source>
        <dbReference type="ARBA" id="ARBA00004496"/>
    </source>
</evidence>
<comment type="subcellular location">
    <subcellularLocation>
        <location evidence="2">Cytoplasm</location>
    </subcellularLocation>
</comment>
<dbReference type="InterPro" id="IPR012337">
    <property type="entry name" value="RNaseH-like_sf"/>
</dbReference>
<comment type="caution">
    <text evidence="6">The sequence shown here is derived from an EMBL/GenBank/DDBJ whole genome shotgun (WGS) entry which is preliminary data.</text>
</comment>
<dbReference type="GO" id="GO:0004523">
    <property type="term" value="F:RNA-DNA hybrid ribonuclease activity"/>
    <property type="evidence" value="ECO:0007669"/>
    <property type="project" value="InterPro"/>
</dbReference>
<name>A0AAW6TVI7_9BACT</name>
<evidence type="ECO:0000256" key="3">
    <source>
        <dbReference type="ARBA" id="ARBA00008378"/>
    </source>
</evidence>
<dbReference type="SUPFAM" id="SSF53098">
    <property type="entry name" value="Ribonuclease H-like"/>
    <property type="match status" value="2"/>
</dbReference>
<dbReference type="Proteomes" id="UP001431776">
    <property type="component" value="Unassembled WGS sequence"/>
</dbReference>
<dbReference type="InterPro" id="IPR036397">
    <property type="entry name" value="RNaseH_sf"/>
</dbReference>
<keyword evidence="7" id="KW-1185">Reference proteome</keyword>